<evidence type="ECO:0000313" key="3">
    <source>
        <dbReference type="Proteomes" id="UP000233837"/>
    </source>
</evidence>
<dbReference type="Proteomes" id="UP000233837">
    <property type="component" value="Unassembled WGS sequence"/>
</dbReference>
<dbReference type="PANTHER" id="PTHR38926:SF5">
    <property type="entry name" value="F-BOX AND LEUCINE-RICH REPEAT PROTEIN 6"/>
    <property type="match status" value="1"/>
</dbReference>
<protein>
    <submittedName>
        <fullName evidence="2">F-box/LRR-repeat protein</fullName>
    </submittedName>
</protein>
<dbReference type="SUPFAM" id="SSF81383">
    <property type="entry name" value="F-box domain"/>
    <property type="match status" value="1"/>
</dbReference>
<reference evidence="2 3" key="2">
    <citation type="journal article" date="2017" name="Nature">
        <title>The Apostasia genome and the evolution of orchids.</title>
        <authorList>
            <person name="Zhang G.Q."/>
            <person name="Liu K.W."/>
            <person name="Li Z."/>
            <person name="Lohaus R."/>
            <person name="Hsiao Y.Y."/>
            <person name="Niu S.C."/>
            <person name="Wang J.Y."/>
            <person name="Lin Y.C."/>
            <person name="Xu Q."/>
            <person name="Chen L.J."/>
            <person name="Yoshida K."/>
            <person name="Fujiwara S."/>
            <person name="Wang Z.W."/>
            <person name="Zhang Y.Q."/>
            <person name="Mitsuda N."/>
            <person name="Wang M."/>
            <person name="Liu G.H."/>
            <person name="Pecoraro L."/>
            <person name="Huang H.X."/>
            <person name="Xiao X.J."/>
            <person name="Lin M."/>
            <person name="Wu X.Y."/>
            <person name="Wu W.L."/>
            <person name="Chen Y.Y."/>
            <person name="Chang S.B."/>
            <person name="Sakamoto S."/>
            <person name="Ohme-Takagi M."/>
            <person name="Yagi M."/>
            <person name="Zeng S.J."/>
            <person name="Shen C.Y."/>
            <person name="Yeh C.M."/>
            <person name="Luo Y.B."/>
            <person name="Tsai W.C."/>
            <person name="Van de Peer Y."/>
            <person name="Liu Z.J."/>
        </authorList>
    </citation>
    <scope>NUCLEOTIDE SEQUENCE [LARGE SCALE GENOMIC DNA]</scope>
    <source>
        <tissue evidence="2">The whole plant</tissue>
    </source>
</reference>
<evidence type="ECO:0000259" key="1">
    <source>
        <dbReference type="Pfam" id="PF12937"/>
    </source>
</evidence>
<dbReference type="InterPro" id="IPR032675">
    <property type="entry name" value="LRR_dom_sf"/>
</dbReference>
<dbReference type="EMBL" id="KZ503196">
    <property type="protein sequence ID" value="PKU67426.1"/>
    <property type="molecule type" value="Genomic_DNA"/>
</dbReference>
<feature type="domain" description="F-box" evidence="1">
    <location>
        <begin position="13"/>
        <end position="52"/>
    </location>
</feature>
<proteinExistence type="predicted"/>
<evidence type="ECO:0000313" key="2">
    <source>
        <dbReference type="EMBL" id="PKU67426.1"/>
    </source>
</evidence>
<dbReference type="Gene3D" id="1.20.1280.50">
    <property type="match status" value="1"/>
</dbReference>
<name>A0A2I0VVI9_9ASPA</name>
<dbReference type="PANTHER" id="PTHR38926">
    <property type="entry name" value="F-BOX DOMAIN CONTAINING PROTEIN, EXPRESSED"/>
    <property type="match status" value="1"/>
</dbReference>
<gene>
    <name evidence="2" type="ORF">MA16_Dca018391</name>
</gene>
<accession>A0A2I0VVI9</accession>
<dbReference type="OrthoDB" id="1929062at2759"/>
<reference evidence="2 3" key="1">
    <citation type="journal article" date="2016" name="Sci. Rep.">
        <title>The Dendrobium catenatum Lindl. genome sequence provides insights into polysaccharide synthase, floral development and adaptive evolution.</title>
        <authorList>
            <person name="Zhang G.Q."/>
            <person name="Xu Q."/>
            <person name="Bian C."/>
            <person name="Tsai W.C."/>
            <person name="Yeh C.M."/>
            <person name="Liu K.W."/>
            <person name="Yoshida K."/>
            <person name="Zhang L.S."/>
            <person name="Chang S.B."/>
            <person name="Chen F."/>
            <person name="Shi Y."/>
            <person name="Su Y.Y."/>
            <person name="Zhang Y.Q."/>
            <person name="Chen L.J."/>
            <person name="Yin Y."/>
            <person name="Lin M."/>
            <person name="Huang H."/>
            <person name="Deng H."/>
            <person name="Wang Z.W."/>
            <person name="Zhu S.L."/>
            <person name="Zhao X."/>
            <person name="Deng C."/>
            <person name="Niu S.C."/>
            <person name="Huang J."/>
            <person name="Wang M."/>
            <person name="Liu G.H."/>
            <person name="Yang H.J."/>
            <person name="Xiao X.J."/>
            <person name="Hsiao Y.Y."/>
            <person name="Wu W.L."/>
            <person name="Chen Y.Y."/>
            <person name="Mitsuda N."/>
            <person name="Ohme-Takagi M."/>
            <person name="Luo Y.B."/>
            <person name="Van de Peer Y."/>
            <person name="Liu Z.J."/>
        </authorList>
    </citation>
    <scope>NUCLEOTIDE SEQUENCE [LARGE SCALE GENOMIC DNA]</scope>
    <source>
        <tissue evidence="2">The whole plant</tissue>
    </source>
</reference>
<organism evidence="2 3">
    <name type="scientific">Dendrobium catenatum</name>
    <dbReference type="NCBI Taxonomy" id="906689"/>
    <lineage>
        <taxon>Eukaryota</taxon>
        <taxon>Viridiplantae</taxon>
        <taxon>Streptophyta</taxon>
        <taxon>Embryophyta</taxon>
        <taxon>Tracheophyta</taxon>
        <taxon>Spermatophyta</taxon>
        <taxon>Magnoliopsida</taxon>
        <taxon>Liliopsida</taxon>
        <taxon>Asparagales</taxon>
        <taxon>Orchidaceae</taxon>
        <taxon>Epidendroideae</taxon>
        <taxon>Malaxideae</taxon>
        <taxon>Dendrobiinae</taxon>
        <taxon>Dendrobium</taxon>
    </lineage>
</organism>
<dbReference type="SUPFAM" id="SSF52047">
    <property type="entry name" value="RNI-like"/>
    <property type="match status" value="1"/>
</dbReference>
<dbReference type="Pfam" id="PF12937">
    <property type="entry name" value="F-box-like"/>
    <property type="match status" value="1"/>
</dbReference>
<dbReference type="AlphaFoldDB" id="A0A2I0VVI9"/>
<dbReference type="InterPro" id="IPR036047">
    <property type="entry name" value="F-box-like_dom_sf"/>
</dbReference>
<dbReference type="InterPro" id="IPR001810">
    <property type="entry name" value="F-box_dom"/>
</dbReference>
<keyword evidence="3" id="KW-1185">Reference proteome</keyword>
<sequence>MELGRWEGMQLDCLVNIFSKLGLDDLTTAVPLVCKSWNQASVDPLCYRILDFRHLDFNPSSPFASRFAFEFSVPRFSFSDFLKLAMARARGAAVDLRFNSLFSASSQDLSLASDECSKLKNLILPRIESEDEELLLKAISNWKELEVLEMESKPSVLHELVKQIGLHCNKFQGLKLRGSIKKEDAAAIIGSLPKLKWLDLSCCRLGREDLLAIIDGCRDLNRLCVRECIGFEVDEELKRRASGIEVFEHEGSMIEDECELDELEDDRNVSLEQMLMYYDDCYAMWLF</sequence>
<dbReference type="Gene3D" id="3.80.10.10">
    <property type="entry name" value="Ribonuclease Inhibitor"/>
    <property type="match status" value="1"/>
</dbReference>